<reference evidence="3" key="1">
    <citation type="submission" date="2022-11" db="UniProtKB">
        <authorList>
            <consortium name="WormBaseParasite"/>
        </authorList>
    </citation>
    <scope>IDENTIFICATION</scope>
</reference>
<feature type="domain" description="SPRY" evidence="1">
    <location>
        <begin position="9"/>
        <end position="71"/>
    </location>
</feature>
<dbReference type="Pfam" id="PF00622">
    <property type="entry name" value="SPRY"/>
    <property type="match status" value="1"/>
</dbReference>
<dbReference type="WBParaSite" id="Gr19_v10_g1889.t1">
    <property type="protein sequence ID" value="Gr19_v10_g1889.t1"/>
    <property type="gene ID" value="Gr19_v10_g1889"/>
</dbReference>
<evidence type="ECO:0000259" key="1">
    <source>
        <dbReference type="Pfam" id="PF00622"/>
    </source>
</evidence>
<evidence type="ECO:0000313" key="3">
    <source>
        <dbReference type="WBParaSite" id="Gr19_v10_g1889.t1"/>
    </source>
</evidence>
<dbReference type="Gene3D" id="2.60.120.920">
    <property type="match status" value="1"/>
</dbReference>
<dbReference type="InterPro" id="IPR013320">
    <property type="entry name" value="ConA-like_dom_sf"/>
</dbReference>
<dbReference type="Proteomes" id="UP000887572">
    <property type="component" value="Unplaced"/>
</dbReference>
<accession>A0A914HK77</accession>
<dbReference type="AlphaFoldDB" id="A0A914HK77"/>
<dbReference type="InterPro" id="IPR043136">
    <property type="entry name" value="B30.2/SPRY_sf"/>
</dbReference>
<dbReference type="InterPro" id="IPR003877">
    <property type="entry name" value="SPRY_dom"/>
</dbReference>
<protein>
    <submittedName>
        <fullName evidence="3">SPRY domain-containing protein</fullName>
    </submittedName>
</protein>
<proteinExistence type="predicted"/>
<organism evidence="2 3">
    <name type="scientific">Globodera rostochiensis</name>
    <name type="common">Golden nematode worm</name>
    <name type="synonym">Heterodera rostochiensis</name>
    <dbReference type="NCBI Taxonomy" id="31243"/>
    <lineage>
        <taxon>Eukaryota</taxon>
        <taxon>Metazoa</taxon>
        <taxon>Ecdysozoa</taxon>
        <taxon>Nematoda</taxon>
        <taxon>Chromadorea</taxon>
        <taxon>Rhabditida</taxon>
        <taxon>Tylenchina</taxon>
        <taxon>Tylenchomorpha</taxon>
        <taxon>Tylenchoidea</taxon>
        <taxon>Heteroderidae</taxon>
        <taxon>Heteroderinae</taxon>
        <taxon>Globodera</taxon>
    </lineage>
</organism>
<evidence type="ECO:0000313" key="2">
    <source>
        <dbReference type="Proteomes" id="UP000887572"/>
    </source>
</evidence>
<name>A0A914HK77_GLORO</name>
<sequence length="75" mass="8279">MELNEGVGLAEGTYAYDSSGNIWGHEVEGCKHGVNDRPYINKEPFEDGHVVGCGMDLKKREIFYTLNGGETEEKG</sequence>
<dbReference type="SUPFAM" id="SSF49899">
    <property type="entry name" value="Concanavalin A-like lectins/glucanases"/>
    <property type="match status" value="1"/>
</dbReference>
<keyword evidence="2" id="KW-1185">Reference proteome</keyword>